<dbReference type="EMBL" id="JANPWB010000015">
    <property type="protein sequence ID" value="KAJ1091902.1"/>
    <property type="molecule type" value="Genomic_DNA"/>
</dbReference>
<evidence type="ECO:0000313" key="2">
    <source>
        <dbReference type="EMBL" id="KAJ1091902.1"/>
    </source>
</evidence>
<feature type="region of interest" description="Disordered" evidence="1">
    <location>
        <begin position="146"/>
        <end position="218"/>
    </location>
</feature>
<organism evidence="2 3">
    <name type="scientific">Pleurodeles waltl</name>
    <name type="common">Iberian ribbed newt</name>
    <dbReference type="NCBI Taxonomy" id="8319"/>
    <lineage>
        <taxon>Eukaryota</taxon>
        <taxon>Metazoa</taxon>
        <taxon>Chordata</taxon>
        <taxon>Craniata</taxon>
        <taxon>Vertebrata</taxon>
        <taxon>Euteleostomi</taxon>
        <taxon>Amphibia</taxon>
        <taxon>Batrachia</taxon>
        <taxon>Caudata</taxon>
        <taxon>Salamandroidea</taxon>
        <taxon>Salamandridae</taxon>
        <taxon>Pleurodelinae</taxon>
        <taxon>Pleurodeles</taxon>
    </lineage>
</organism>
<comment type="caution">
    <text evidence="2">The sequence shown here is derived from an EMBL/GenBank/DDBJ whole genome shotgun (WGS) entry which is preliminary data.</text>
</comment>
<sequence length="218" mass="23654">MPLGRHSLGPRPRSGAAPLRRPTGRVFSWAPGPHPASPLQRRDSSRVPRCPRADRPRAAAAQREAAISIAGRPQYFQGAARIQECRRSAPPQGASSLGPLGPHRLPRSSGETRPESPAVFGPSALKPRQSAACFGRATRPPALVFAAGPISPLGTFRGRHRGPITPGYRRQRNPSARTPIGPEKVRFLTFSRRPLRSEKFRRPPSPGPWPRPLGVVNS</sequence>
<reference evidence="2" key="1">
    <citation type="journal article" date="2022" name="bioRxiv">
        <title>Sequencing and chromosome-scale assembly of the giantPleurodeles waltlgenome.</title>
        <authorList>
            <person name="Brown T."/>
            <person name="Elewa A."/>
            <person name="Iarovenko S."/>
            <person name="Subramanian E."/>
            <person name="Araus A.J."/>
            <person name="Petzold A."/>
            <person name="Susuki M."/>
            <person name="Suzuki K.-i.T."/>
            <person name="Hayashi T."/>
            <person name="Toyoda A."/>
            <person name="Oliveira C."/>
            <person name="Osipova E."/>
            <person name="Leigh N.D."/>
            <person name="Simon A."/>
            <person name="Yun M.H."/>
        </authorList>
    </citation>
    <scope>NUCLEOTIDE SEQUENCE</scope>
    <source>
        <strain evidence="2">20211129_DDA</strain>
        <tissue evidence="2">Liver</tissue>
    </source>
</reference>
<dbReference type="AlphaFoldDB" id="A0AAV7LK08"/>
<evidence type="ECO:0000256" key="1">
    <source>
        <dbReference type="SAM" id="MobiDB-lite"/>
    </source>
</evidence>
<name>A0AAV7LK08_PLEWA</name>
<keyword evidence="3" id="KW-1185">Reference proteome</keyword>
<accession>A0AAV7LK08</accession>
<dbReference type="Proteomes" id="UP001066276">
    <property type="component" value="Chromosome 11"/>
</dbReference>
<proteinExistence type="predicted"/>
<gene>
    <name evidence="2" type="ORF">NDU88_005016</name>
</gene>
<feature type="compositionally biased region" description="Basic and acidic residues" evidence="1">
    <location>
        <begin position="40"/>
        <end position="57"/>
    </location>
</feature>
<feature type="region of interest" description="Disordered" evidence="1">
    <location>
        <begin position="1"/>
        <end position="128"/>
    </location>
</feature>
<protein>
    <submittedName>
        <fullName evidence="2">Uncharacterized protein</fullName>
    </submittedName>
</protein>
<evidence type="ECO:0000313" key="3">
    <source>
        <dbReference type="Proteomes" id="UP001066276"/>
    </source>
</evidence>